<dbReference type="PANTHER" id="PTHR43364:SF4">
    <property type="entry name" value="NAD(P)-LINKED OXIDOREDUCTASE SUPERFAMILY PROTEIN"/>
    <property type="match status" value="1"/>
</dbReference>
<accession>A0A5M8PQ13</accession>
<dbReference type="CDD" id="cd19075">
    <property type="entry name" value="AKR_AKR7A1-5"/>
    <property type="match status" value="1"/>
</dbReference>
<gene>
    <name evidence="3" type="ORF">FRX48_06044</name>
</gene>
<dbReference type="InterPro" id="IPR023210">
    <property type="entry name" value="NADP_OxRdtase_dom"/>
</dbReference>
<dbReference type="Pfam" id="PF00248">
    <property type="entry name" value="Aldo_ket_red"/>
    <property type="match status" value="1"/>
</dbReference>
<dbReference type="AlphaFoldDB" id="A0A5M8PQ13"/>
<evidence type="ECO:0000256" key="1">
    <source>
        <dbReference type="ARBA" id="ARBA00023002"/>
    </source>
</evidence>
<comment type="caution">
    <text evidence="3">The sequence shown here is derived from an EMBL/GenBank/DDBJ whole genome shotgun (WGS) entry which is preliminary data.</text>
</comment>
<organism evidence="3 4">
    <name type="scientific">Lasallia pustulata</name>
    <dbReference type="NCBI Taxonomy" id="136370"/>
    <lineage>
        <taxon>Eukaryota</taxon>
        <taxon>Fungi</taxon>
        <taxon>Dikarya</taxon>
        <taxon>Ascomycota</taxon>
        <taxon>Pezizomycotina</taxon>
        <taxon>Lecanoromycetes</taxon>
        <taxon>OSLEUM clade</taxon>
        <taxon>Umbilicariomycetidae</taxon>
        <taxon>Umbilicariales</taxon>
        <taxon>Umbilicariaceae</taxon>
        <taxon>Lasallia</taxon>
    </lineage>
</organism>
<dbReference type="GO" id="GO:0016491">
    <property type="term" value="F:oxidoreductase activity"/>
    <property type="evidence" value="ECO:0007669"/>
    <property type="project" value="UniProtKB-KW"/>
</dbReference>
<name>A0A5M8PQ13_9LECA</name>
<reference evidence="3 4" key="1">
    <citation type="submission" date="2019-09" db="EMBL/GenBank/DDBJ databases">
        <title>The hologenome of the rock-dwelling lichen Lasallia pustulata.</title>
        <authorList>
            <person name="Greshake Tzovaras B."/>
            <person name="Segers F."/>
            <person name="Bicker A."/>
            <person name="Dal Grande F."/>
            <person name="Otte J."/>
            <person name="Hankeln T."/>
            <person name="Schmitt I."/>
            <person name="Ebersberger I."/>
        </authorList>
    </citation>
    <scope>NUCLEOTIDE SEQUENCE [LARGE SCALE GENOMIC DNA]</scope>
    <source>
        <strain evidence="3">A1-1</strain>
    </source>
</reference>
<feature type="domain" description="NADP-dependent oxidoreductase" evidence="2">
    <location>
        <begin position="5"/>
        <end position="306"/>
    </location>
</feature>
<evidence type="ECO:0000313" key="3">
    <source>
        <dbReference type="EMBL" id="KAA6410622.1"/>
    </source>
</evidence>
<dbReference type="Proteomes" id="UP000324767">
    <property type="component" value="Unassembled WGS sequence"/>
</dbReference>
<sequence length="322" mass="35260">MAHPRLIFGAMTVGSSFATVEEVTSLLQVLKNLGIKYIDTAPVYPIQSTGACEPLLGRADVQGKGFTIDTKVDVTGPIKGSLREAAIDASLKKSLRCLGVPKLDVYYAHFPDPETPAEETAAAFDKHYRSGAFSKLGLSNYSTKQVQEYLGVCEKGGYVKPTLYQGAYNVITRLAEENLFPLLRKHGMSFAAFSPLAGGFLTGHVSLKADLKGTRYEETNKFGNNFRAIYDKPKLHDAIRELHSVCQSNSVTLAEVSLRWLVYHSKLRKEDAVILGASKISQIESNIKDIRQGPLSEQLLKAVEELAAVSLEMMRGSPYGPD</sequence>
<dbReference type="InterPro" id="IPR036812">
    <property type="entry name" value="NAD(P)_OxRdtase_dom_sf"/>
</dbReference>
<proteinExistence type="predicted"/>
<keyword evidence="1" id="KW-0560">Oxidoreductase</keyword>
<dbReference type="SUPFAM" id="SSF51430">
    <property type="entry name" value="NAD(P)-linked oxidoreductase"/>
    <property type="match status" value="1"/>
</dbReference>
<protein>
    <recommendedName>
        <fullName evidence="2">NADP-dependent oxidoreductase domain-containing protein</fullName>
    </recommendedName>
</protein>
<evidence type="ECO:0000313" key="4">
    <source>
        <dbReference type="Proteomes" id="UP000324767"/>
    </source>
</evidence>
<dbReference type="InterPro" id="IPR050523">
    <property type="entry name" value="AKR_Detox_Biosynth"/>
</dbReference>
<dbReference type="PANTHER" id="PTHR43364">
    <property type="entry name" value="NADH-SPECIFIC METHYLGLYOXAL REDUCTASE-RELATED"/>
    <property type="match status" value="1"/>
</dbReference>
<dbReference type="EMBL" id="VXIT01000009">
    <property type="protein sequence ID" value="KAA6410622.1"/>
    <property type="molecule type" value="Genomic_DNA"/>
</dbReference>
<dbReference type="Gene3D" id="3.20.20.100">
    <property type="entry name" value="NADP-dependent oxidoreductase domain"/>
    <property type="match status" value="1"/>
</dbReference>
<evidence type="ECO:0000259" key="2">
    <source>
        <dbReference type="Pfam" id="PF00248"/>
    </source>
</evidence>
<dbReference type="OrthoDB" id="48988at2759"/>